<feature type="disulfide bond" evidence="6">
    <location>
        <begin position="1108"/>
        <end position="1117"/>
    </location>
</feature>
<keyword evidence="10" id="KW-1185">Reference proteome</keyword>
<keyword evidence="4" id="KW-0677">Repeat</keyword>
<evidence type="ECO:0000313" key="10">
    <source>
        <dbReference type="Proteomes" id="UP000683360"/>
    </source>
</evidence>
<evidence type="ECO:0000256" key="3">
    <source>
        <dbReference type="ARBA" id="ARBA00022729"/>
    </source>
</evidence>
<proteinExistence type="predicted"/>
<evidence type="ECO:0000256" key="5">
    <source>
        <dbReference type="ARBA" id="ARBA00023157"/>
    </source>
</evidence>
<dbReference type="PROSITE" id="PS50026">
    <property type="entry name" value="EGF_3"/>
    <property type="match status" value="1"/>
</dbReference>
<feature type="domain" description="EGF-like" evidence="8">
    <location>
        <begin position="1086"/>
        <end position="1118"/>
    </location>
</feature>
<sequence length="1344" mass="137040">MTNFHTDNPCLGVTCYNGGYCTSGKCICPGGTSVDKCYGVTCYYGVCSGGTCICNTGYTGSTCLSKIINGGWSAYSASSGCSANCGGGSMSYSRSCNNPAPANGGATCSGSSTKSESCNTHSCPVNGGWSGWSVSSSCTAACGGGSISYKRSCTNPSPAHGGAYCSGSDSKSESCNTHSCPVNGGWSGWSVSSGCTAACGGGSISYKRSCNNPSPAHGGATCSGSDSKSESCNTHSCPVNGGWSGWSATSDCTATCGGGSISYKRTYTNPPPPAHGGAYYSGSDSKSESCNTHSCPVNGGWSGWSVSSGCTAACGGGSISYKRSCNNPSPAHGGATCSGSDSKSESCNTHSCPVNGGWSGWSASSSCTAACGGGSISYKRSCTNPSPAHGGVYCSGSDTKSESCNTHSCPATTSSSCTAVCGGGTISYKRSCTNPSPAHGGATCSGSDSKSESCNTHSCPVNGGWSSWSASSSCTAACGGGSISYKRSCTNPSPAHGGATCSGSDTKSESCNTHSCPVNGGWSDWTATSSCTATCGGGSISYSRTCNNPTPAHGGSDCSGSTTTLEKCNTHACPINGGWSGWTTSSSCTAVCGGGTISYKRSCTNPSPAHGGATCSGSDSKSESCNTHSCPVNGGWSGWSTSSSCTAACGGGSISYKRTCTNPSPAHGGATCSGSDTKSESCNTHSCPVNGGWSDWTATSSCTATCGGGSISYSRTCNNPTPAHGGSDCSGSTTTLEKCNTHACPINGGWSGWSVSSDCTATCGGGSISYKRTCTNPAPAYEGVYCSGEDTKSESCNTHNCPVNGGWSGWSTSSSCSATCGGGSISYKRTCTNPAPAYLGAYCSGEDIKSESCNTHNCPVNGEWSDWTASGCTAACGGGSMSYSRTCNNPAPAHGGDDCSGSRTKSESCNTQSCPVNGGWSDWTSWAACSLDCGGGTQRKTRTCTKPAPTHDGLDCGGDSSASQSCNTHFCPINGRWSDWSPWDTCSVTCGVGTQTKTRSCSNPAPNHGGEDCGNDDSATQTCTKHECPINGRWSDWSPWNTCSVTCGVGTQTKTRSCSNPAPDHGGEDCGNDDSETQTCTKQECPIDECDGIMCTNGGTCITGICLCPSSYTGEVCESEVLNGQWSDWLVSISCSNECGGGIVTYYRTCTNPAPTNGGAHCTGIRTKEEPCNMHDCSAQTTTIKILMSTTTNRMQPSSTRDHYEDPTGMHASTTNGLLRTLTSRDSYVRSTVPSLGMSEHSTTRDSHFETKGPTRGMSEQSTTRDSHFNQTGPTRGMSEQSTTRDPHFNQTGPPRGMSEQSTTRDPHFNQTGPPRDMSEQSTTRDPHFNQTGPTHGMSETINY</sequence>
<evidence type="ECO:0000256" key="2">
    <source>
        <dbReference type="ARBA" id="ARBA00022525"/>
    </source>
</evidence>
<protein>
    <submittedName>
        <fullName evidence="9">Hemicentin-1,Coadhesin,Thrombospondin-2,Thrombosp ondin-1,Mucin-like protein</fullName>
    </submittedName>
</protein>
<dbReference type="FunFam" id="2.20.100.10:FF:000001">
    <property type="entry name" value="semaphorin-5A isoform X1"/>
    <property type="match status" value="15"/>
</dbReference>
<evidence type="ECO:0000256" key="6">
    <source>
        <dbReference type="PROSITE-ProRule" id="PRU00076"/>
    </source>
</evidence>
<comment type="caution">
    <text evidence="6">Lacks conserved residue(s) required for the propagation of feature annotation.</text>
</comment>
<feature type="region of interest" description="Disordered" evidence="7">
    <location>
        <begin position="1053"/>
        <end position="1072"/>
    </location>
</feature>
<dbReference type="PROSITE" id="PS50092">
    <property type="entry name" value="TSP1"/>
    <property type="match status" value="19"/>
</dbReference>
<dbReference type="Pfam" id="PF00090">
    <property type="entry name" value="TSP_1"/>
    <property type="match status" value="19"/>
</dbReference>
<dbReference type="SMART" id="SM00181">
    <property type="entry name" value="EGF"/>
    <property type="match status" value="3"/>
</dbReference>
<dbReference type="OrthoDB" id="446173at2759"/>
<dbReference type="Gene3D" id="2.20.100.10">
    <property type="entry name" value="Thrombospondin type-1 (TSP1) repeat"/>
    <property type="match status" value="19"/>
</dbReference>
<dbReference type="InterPro" id="IPR036383">
    <property type="entry name" value="TSP1_rpt_sf"/>
</dbReference>
<feature type="compositionally biased region" description="Polar residues" evidence="7">
    <location>
        <begin position="1269"/>
        <end position="1282"/>
    </location>
</feature>
<dbReference type="SMART" id="SM00209">
    <property type="entry name" value="TSP1"/>
    <property type="match status" value="19"/>
</dbReference>
<dbReference type="EMBL" id="CAJPWZ010001405">
    <property type="protein sequence ID" value="CAG2214240.1"/>
    <property type="molecule type" value="Genomic_DNA"/>
</dbReference>
<dbReference type="InterPro" id="IPR000742">
    <property type="entry name" value="EGF"/>
</dbReference>
<keyword evidence="6" id="KW-0245">EGF-like domain</keyword>
<feature type="compositionally biased region" description="Polar residues" evidence="7">
    <location>
        <begin position="1289"/>
        <end position="1302"/>
    </location>
</feature>
<comment type="caution">
    <text evidence="9">The sequence shown here is derived from an EMBL/GenBank/DDBJ whole genome shotgun (WGS) entry which is preliminary data.</text>
</comment>
<evidence type="ECO:0000256" key="4">
    <source>
        <dbReference type="ARBA" id="ARBA00022737"/>
    </source>
</evidence>
<gene>
    <name evidence="9" type="ORF">MEDL_28070</name>
</gene>
<evidence type="ECO:0000313" key="9">
    <source>
        <dbReference type="EMBL" id="CAG2214240.1"/>
    </source>
</evidence>
<evidence type="ECO:0000259" key="8">
    <source>
        <dbReference type="PROSITE" id="PS50026"/>
    </source>
</evidence>
<dbReference type="PRINTS" id="PR01705">
    <property type="entry name" value="TSP1REPEAT"/>
</dbReference>
<name>A0A8S3RZ74_MYTED</name>
<evidence type="ECO:0000256" key="1">
    <source>
        <dbReference type="ARBA" id="ARBA00004613"/>
    </source>
</evidence>
<keyword evidence="3" id="KW-0732">Signal</keyword>
<keyword evidence="2" id="KW-0964">Secreted</keyword>
<dbReference type="InterPro" id="IPR000884">
    <property type="entry name" value="TSP1_rpt"/>
</dbReference>
<dbReference type="PANTHER" id="PTHR22906:SF43">
    <property type="entry name" value="PROPERDIN"/>
    <property type="match status" value="1"/>
</dbReference>
<dbReference type="FunFam" id="2.20.100.10:FF:000007">
    <property type="entry name" value="Thrombospondin 1"/>
    <property type="match status" value="2"/>
</dbReference>
<dbReference type="SUPFAM" id="SSF57196">
    <property type="entry name" value="EGF/Laminin"/>
    <property type="match status" value="1"/>
</dbReference>
<evidence type="ECO:0000256" key="7">
    <source>
        <dbReference type="SAM" id="MobiDB-lite"/>
    </source>
</evidence>
<dbReference type="SUPFAM" id="SSF82895">
    <property type="entry name" value="TSP-1 type 1 repeat"/>
    <property type="match status" value="19"/>
</dbReference>
<dbReference type="Proteomes" id="UP000683360">
    <property type="component" value="Unassembled WGS sequence"/>
</dbReference>
<organism evidence="9 10">
    <name type="scientific">Mytilus edulis</name>
    <name type="common">Blue mussel</name>
    <dbReference type="NCBI Taxonomy" id="6550"/>
    <lineage>
        <taxon>Eukaryota</taxon>
        <taxon>Metazoa</taxon>
        <taxon>Spiralia</taxon>
        <taxon>Lophotrochozoa</taxon>
        <taxon>Mollusca</taxon>
        <taxon>Bivalvia</taxon>
        <taxon>Autobranchia</taxon>
        <taxon>Pteriomorphia</taxon>
        <taxon>Mytilida</taxon>
        <taxon>Mytiloidea</taxon>
        <taxon>Mytilidae</taxon>
        <taxon>Mytilinae</taxon>
        <taxon>Mytilus</taxon>
    </lineage>
</organism>
<feature type="compositionally biased region" description="Polar residues" evidence="7">
    <location>
        <begin position="1211"/>
        <end position="1234"/>
    </location>
</feature>
<dbReference type="PROSITE" id="PS00022">
    <property type="entry name" value="EGF_1"/>
    <property type="match status" value="1"/>
</dbReference>
<dbReference type="PANTHER" id="PTHR22906">
    <property type="entry name" value="PROPERDIN"/>
    <property type="match status" value="1"/>
</dbReference>
<feature type="compositionally biased region" description="Basic and acidic residues" evidence="7">
    <location>
        <begin position="1317"/>
        <end position="1328"/>
    </location>
</feature>
<feature type="region of interest" description="Disordered" evidence="7">
    <location>
        <begin position="1192"/>
        <end position="1344"/>
    </location>
</feature>
<reference evidence="9" key="1">
    <citation type="submission" date="2021-03" db="EMBL/GenBank/DDBJ databases">
        <authorList>
            <person name="Bekaert M."/>
        </authorList>
    </citation>
    <scope>NUCLEOTIDE SEQUENCE</scope>
</reference>
<accession>A0A8S3RZ74</accession>
<dbReference type="InterPro" id="IPR052065">
    <property type="entry name" value="Compl_asym_regulator"/>
</dbReference>
<comment type="subcellular location">
    <subcellularLocation>
        <location evidence="1">Secreted</location>
    </subcellularLocation>
</comment>
<feature type="compositionally biased region" description="Polar residues" evidence="7">
    <location>
        <begin position="1329"/>
        <end position="1344"/>
    </location>
</feature>
<feature type="compositionally biased region" description="Basic and acidic residues" evidence="7">
    <location>
        <begin position="1242"/>
        <end position="1253"/>
    </location>
</feature>
<keyword evidence="5 6" id="KW-1015">Disulfide bond</keyword>